<sequence>MSDRPATPSSAVATMPYAHADDLAHVREFVCSRALARGLPAARVELLALAVSELATNTLQHTHGGGLVRVWAEAGQLVCDVVDQGGPRTVAREMPTAEAIRGRGLAIVARICDEIAVEPTPAGTVVRLRFRL</sequence>
<evidence type="ECO:0000259" key="2">
    <source>
        <dbReference type="Pfam" id="PF13581"/>
    </source>
</evidence>
<organism evidence="3 4">
    <name type="scientific">Micromonospora palomenae</name>
    <dbReference type="NCBI Taxonomy" id="1461247"/>
    <lineage>
        <taxon>Bacteria</taxon>
        <taxon>Bacillati</taxon>
        <taxon>Actinomycetota</taxon>
        <taxon>Actinomycetes</taxon>
        <taxon>Micromonosporales</taxon>
        <taxon>Micromonosporaceae</taxon>
        <taxon>Micromonospora</taxon>
    </lineage>
</organism>
<dbReference type="PANTHER" id="PTHR35526">
    <property type="entry name" value="ANTI-SIGMA-F FACTOR RSBW-RELATED"/>
    <property type="match status" value="1"/>
</dbReference>
<gene>
    <name evidence="3" type="ORF">FHX75_11828</name>
</gene>
<keyword evidence="1" id="KW-0723">Serine/threonine-protein kinase</keyword>
<name>A0A561WV00_9ACTN</name>
<dbReference type="OrthoDB" id="3748385at2"/>
<evidence type="ECO:0000313" key="3">
    <source>
        <dbReference type="EMBL" id="TWG27680.1"/>
    </source>
</evidence>
<proteinExistence type="predicted"/>
<comment type="caution">
    <text evidence="3">The sequence shown here is derived from an EMBL/GenBank/DDBJ whole genome shotgun (WGS) entry which is preliminary data.</text>
</comment>
<dbReference type="Proteomes" id="UP000319927">
    <property type="component" value="Unassembled WGS sequence"/>
</dbReference>
<evidence type="ECO:0000313" key="4">
    <source>
        <dbReference type="Proteomes" id="UP000319927"/>
    </source>
</evidence>
<protein>
    <submittedName>
        <fullName evidence="3">Anti-sigma regulatory factor (Ser/Thr protein kinase)</fullName>
    </submittedName>
</protein>
<dbReference type="CDD" id="cd16936">
    <property type="entry name" value="HATPase_RsbW-like"/>
    <property type="match status" value="1"/>
</dbReference>
<dbReference type="RefSeq" id="WP_154936736.1">
    <property type="nucleotide sequence ID" value="NZ_VIXA01000001.1"/>
</dbReference>
<dbReference type="SUPFAM" id="SSF55874">
    <property type="entry name" value="ATPase domain of HSP90 chaperone/DNA topoisomerase II/histidine kinase"/>
    <property type="match status" value="1"/>
</dbReference>
<dbReference type="PANTHER" id="PTHR35526:SF3">
    <property type="entry name" value="ANTI-SIGMA-F FACTOR RSBW"/>
    <property type="match status" value="1"/>
</dbReference>
<dbReference type="EMBL" id="VIXA01000001">
    <property type="protein sequence ID" value="TWG27680.1"/>
    <property type="molecule type" value="Genomic_DNA"/>
</dbReference>
<evidence type="ECO:0000256" key="1">
    <source>
        <dbReference type="ARBA" id="ARBA00022527"/>
    </source>
</evidence>
<dbReference type="InterPro" id="IPR036890">
    <property type="entry name" value="HATPase_C_sf"/>
</dbReference>
<dbReference type="InterPro" id="IPR050267">
    <property type="entry name" value="Anti-sigma-factor_SerPK"/>
</dbReference>
<dbReference type="InterPro" id="IPR003594">
    <property type="entry name" value="HATPase_dom"/>
</dbReference>
<keyword evidence="1" id="KW-0418">Kinase</keyword>
<accession>A0A561WV00</accession>
<feature type="domain" description="Histidine kinase/HSP90-like ATPase" evidence="2">
    <location>
        <begin position="19"/>
        <end position="130"/>
    </location>
</feature>
<dbReference type="Gene3D" id="3.30.565.10">
    <property type="entry name" value="Histidine kinase-like ATPase, C-terminal domain"/>
    <property type="match status" value="1"/>
</dbReference>
<dbReference type="Pfam" id="PF13581">
    <property type="entry name" value="HATPase_c_2"/>
    <property type="match status" value="1"/>
</dbReference>
<keyword evidence="4" id="KW-1185">Reference proteome</keyword>
<dbReference type="GO" id="GO:0004674">
    <property type="term" value="F:protein serine/threonine kinase activity"/>
    <property type="evidence" value="ECO:0007669"/>
    <property type="project" value="UniProtKB-KW"/>
</dbReference>
<reference evidence="3 4" key="1">
    <citation type="submission" date="2019-06" db="EMBL/GenBank/DDBJ databases">
        <title>Sequencing the genomes of 1000 actinobacteria strains.</title>
        <authorList>
            <person name="Klenk H.-P."/>
        </authorList>
    </citation>
    <scope>NUCLEOTIDE SEQUENCE [LARGE SCALE GENOMIC DNA]</scope>
    <source>
        <strain evidence="3 4">DSM 102131</strain>
    </source>
</reference>
<dbReference type="AlphaFoldDB" id="A0A561WV00"/>
<keyword evidence="1" id="KW-0808">Transferase</keyword>